<dbReference type="PROSITE" id="PS50864">
    <property type="entry name" value="SAND"/>
    <property type="match status" value="1"/>
</dbReference>
<evidence type="ECO:0000313" key="7">
    <source>
        <dbReference type="Ensembl" id="ENSBIXP00000035288.1"/>
    </source>
</evidence>
<accession>A0A4W2EKQ7</accession>
<dbReference type="SMART" id="SM00258">
    <property type="entry name" value="SAND"/>
    <property type="match status" value="1"/>
</dbReference>
<feature type="compositionally biased region" description="Pro residues" evidence="4">
    <location>
        <begin position="783"/>
        <end position="796"/>
    </location>
</feature>
<dbReference type="Pfam" id="PF07647">
    <property type="entry name" value="SAM_2"/>
    <property type="match status" value="1"/>
</dbReference>
<reference evidence="7 8" key="1">
    <citation type="submission" date="2018-11" db="EMBL/GenBank/DDBJ databases">
        <title>Haplotype-resolved cattle genomes.</title>
        <authorList>
            <person name="Low W.Y."/>
            <person name="Tearle R."/>
            <person name="Bickhart D.M."/>
            <person name="Rosen B.D."/>
            <person name="Koren S."/>
            <person name="Rhie A."/>
            <person name="Hiendleder S."/>
            <person name="Phillippy A.M."/>
            <person name="Smith T.P.L."/>
            <person name="Williams J.L."/>
        </authorList>
    </citation>
    <scope>NUCLEOTIDE SEQUENCE [LARGE SCALE GENOMIC DNA]</scope>
</reference>
<dbReference type="InterPro" id="IPR000770">
    <property type="entry name" value="SAND_dom"/>
</dbReference>
<keyword evidence="2" id="KW-0804">Transcription</keyword>
<feature type="region of interest" description="Disordered" evidence="4">
    <location>
        <begin position="411"/>
        <end position="479"/>
    </location>
</feature>
<reference evidence="7" key="3">
    <citation type="submission" date="2025-09" db="UniProtKB">
        <authorList>
            <consortium name="Ensembl"/>
        </authorList>
    </citation>
    <scope>IDENTIFICATION</scope>
</reference>
<feature type="region of interest" description="Disordered" evidence="4">
    <location>
        <begin position="226"/>
        <end position="251"/>
    </location>
</feature>
<dbReference type="SUPFAM" id="SSF47769">
    <property type="entry name" value="SAM/Pointed domain"/>
    <property type="match status" value="1"/>
</dbReference>
<dbReference type="STRING" id="30522.A0A4W2EKQ7"/>
<keyword evidence="1" id="KW-0805">Transcription regulation</keyword>
<feature type="region of interest" description="Disordered" evidence="4">
    <location>
        <begin position="562"/>
        <end position="587"/>
    </location>
</feature>
<dbReference type="SUPFAM" id="SSF63763">
    <property type="entry name" value="SAND domain-like"/>
    <property type="match status" value="1"/>
</dbReference>
<dbReference type="Proteomes" id="UP000314981">
    <property type="component" value="Chromosome 16"/>
</dbReference>
<dbReference type="AlphaFoldDB" id="A0A4W2EKQ7"/>
<feature type="region of interest" description="Disordered" evidence="4">
    <location>
        <begin position="633"/>
        <end position="677"/>
    </location>
</feature>
<protein>
    <submittedName>
        <fullName evidence="7">Sterile alpha motif domain containing 11</fullName>
    </submittedName>
</protein>
<evidence type="ECO:0000259" key="6">
    <source>
        <dbReference type="PROSITE" id="PS50864"/>
    </source>
</evidence>
<sequence>MPAVKKELPGREDLALALATFHPTLAALPLPPLPGYLAPLPAAAALPPAASLPAATAGYEALLAPPLRAPRAYLSLHEAAPHLHLPRDPLALERFSATAAAAPDFQPLLDNGEPCIEVECGANRALLYVRKLCQGSKGPSIRHRGEWLTPNEFQFVSGRETAKDWKRSIRHKGKSLKTLMSKGILQVHPPICDCPGCRISSPVNRGRLADKRTVALPPARILKKELTPSFSASDGDSDGSGPACGQRLGLKQEDEPHVHIMKRRVHTHWDVNISFRETSCSQDSDLPTLISSVHRSRHLVMPEHQSRCEFQRGSVEIGLGAAGDLLGKRLGRSPHISSDCPLEKKARSKSPQETLLLPELGPSMAPEDHYRRLVSALSEASTFEDPQRLYHLGLPSHDLLRVRQEVAAAAARSPSGLEVHLPSSTAGQRRKQSLAQHRDATGPAGAPSFSEREVRGSSTRSGSPEVEVGGGLRKGRTPQQHRLRHWSCWLYGRAPQACRGRETPGRGGGWKTLLPSPPLPLGDPPCTPAVFAAAAASRTMANCARSAQGWLGWARAGAVKGGPGPWGQGLPRGNYRHSRRRPPGQRLRAAAEINWRRQRGQGRPEPGRAHIDRPRGRQLAEAARAGAAGAGAAILGRRGTKPAARVAQQSTGSFRPAAHRELSQPPPLLSPQNAPHIALGPHLRPPFLGVPSALCQTPGYGFLPPAQAEMFARQQELLRKQNLARLEMSAELLRQKELESSHRPQLLAPEAALRPPDGAEELQRRGAMLVLRHSSAPLLALPPQGPPGPGPPTPPREPARRAPRKGGPSPASGRPNESKETTGAGLWAPDGSEDEPPKDSDGEDSEMVAAGGQAPHPGQAPPGGASSEGKGLLSGSMLPPPLPLGLPYTVSPFFHTGTMGGLFMDGEEATAPEDVSKWTVDDVCSFVGGLSGCGEYAPVFREQGIDGETLPLLTEEHLLTTMGLKLGPALKIRAQVAKRLGRVFYMASFPVALPLQPPTARPPERELSSGEQPLSPALAPSPYGGVHPPASRTSPKHENGTMTLLPGPADPSQSLC</sequence>
<dbReference type="InterPro" id="IPR001660">
    <property type="entry name" value="SAM"/>
</dbReference>
<evidence type="ECO:0000256" key="2">
    <source>
        <dbReference type="ARBA" id="ARBA00023163"/>
    </source>
</evidence>
<dbReference type="Gene3D" id="3.10.390.10">
    <property type="entry name" value="SAND domain-like"/>
    <property type="match status" value="1"/>
</dbReference>
<name>A0A4W2EKQ7_BOBOX</name>
<feature type="domain" description="SAM" evidence="5">
    <location>
        <begin position="918"/>
        <end position="964"/>
    </location>
</feature>
<dbReference type="Pfam" id="PF01342">
    <property type="entry name" value="SAND"/>
    <property type="match status" value="1"/>
</dbReference>
<dbReference type="CDD" id="cd09579">
    <property type="entry name" value="SAM_Samd7_11"/>
    <property type="match status" value="1"/>
</dbReference>
<feature type="domain" description="SAND" evidence="6">
    <location>
        <begin position="106"/>
        <end position="186"/>
    </location>
</feature>
<evidence type="ECO:0000313" key="8">
    <source>
        <dbReference type="Proteomes" id="UP000314981"/>
    </source>
</evidence>
<dbReference type="Gene3D" id="1.10.150.50">
    <property type="entry name" value="Transcription Factor, Ets-1"/>
    <property type="match status" value="1"/>
</dbReference>
<evidence type="ECO:0000256" key="4">
    <source>
        <dbReference type="SAM" id="MobiDB-lite"/>
    </source>
</evidence>
<dbReference type="GO" id="GO:0003677">
    <property type="term" value="F:DNA binding"/>
    <property type="evidence" value="ECO:0007669"/>
    <property type="project" value="UniProtKB-KW"/>
</dbReference>
<dbReference type="InterPro" id="IPR013761">
    <property type="entry name" value="SAM/pointed_sf"/>
</dbReference>
<feature type="compositionally biased region" description="Basic residues" evidence="4">
    <location>
        <begin position="574"/>
        <end position="583"/>
    </location>
</feature>
<dbReference type="GO" id="GO:0046872">
    <property type="term" value="F:metal ion binding"/>
    <property type="evidence" value="ECO:0007669"/>
    <property type="project" value="UniProtKB-KW"/>
</dbReference>
<dbReference type="PROSITE" id="PS50105">
    <property type="entry name" value="SAM_DOMAIN"/>
    <property type="match status" value="1"/>
</dbReference>
<feature type="compositionally biased region" description="Low complexity" evidence="4">
    <location>
        <begin position="849"/>
        <end position="877"/>
    </location>
</feature>
<dbReference type="Ensembl" id="ENSBIXT00000024126.1">
    <property type="protein sequence ID" value="ENSBIXP00000035288.1"/>
    <property type="gene ID" value="ENSBIXG00000018530.1"/>
</dbReference>
<proteinExistence type="predicted"/>
<dbReference type="OMA" id="MANCARS"/>
<evidence type="ECO:0000256" key="3">
    <source>
        <dbReference type="ARBA" id="ARBA00023242"/>
    </source>
</evidence>
<evidence type="ECO:0000259" key="5">
    <source>
        <dbReference type="PROSITE" id="PS50105"/>
    </source>
</evidence>
<dbReference type="PANTHER" id="PTHR10417">
    <property type="entry name" value="GLUCOCORTICOID MODULATORY ELEMENT-BINDING PROTEIN"/>
    <property type="match status" value="1"/>
</dbReference>
<dbReference type="SMART" id="SM00454">
    <property type="entry name" value="SAM"/>
    <property type="match status" value="1"/>
</dbReference>
<feature type="region of interest" description="Disordered" evidence="4">
    <location>
        <begin position="778"/>
        <end position="878"/>
    </location>
</feature>
<organism evidence="7 8">
    <name type="scientific">Bos indicus x Bos taurus</name>
    <name type="common">Hybrid cattle</name>
    <dbReference type="NCBI Taxonomy" id="30522"/>
    <lineage>
        <taxon>Eukaryota</taxon>
        <taxon>Metazoa</taxon>
        <taxon>Chordata</taxon>
        <taxon>Craniata</taxon>
        <taxon>Vertebrata</taxon>
        <taxon>Euteleostomi</taxon>
        <taxon>Mammalia</taxon>
        <taxon>Eutheria</taxon>
        <taxon>Laurasiatheria</taxon>
        <taxon>Artiodactyla</taxon>
        <taxon>Ruminantia</taxon>
        <taxon>Pecora</taxon>
        <taxon>Bovidae</taxon>
        <taxon>Bovinae</taxon>
        <taxon>Bos</taxon>
    </lineage>
</organism>
<dbReference type="InterPro" id="IPR010919">
    <property type="entry name" value="SAND-like_dom_sf"/>
</dbReference>
<keyword evidence="8" id="KW-1185">Reference proteome</keyword>
<feature type="region of interest" description="Disordered" evidence="4">
    <location>
        <begin position="995"/>
        <end position="1056"/>
    </location>
</feature>
<keyword evidence="3" id="KW-0539">Nucleus</keyword>
<reference evidence="7" key="2">
    <citation type="submission" date="2025-08" db="UniProtKB">
        <authorList>
            <consortium name="Ensembl"/>
        </authorList>
    </citation>
    <scope>IDENTIFICATION</scope>
</reference>
<evidence type="ECO:0000256" key="1">
    <source>
        <dbReference type="ARBA" id="ARBA00023015"/>
    </source>
</evidence>
<feature type="region of interest" description="Disordered" evidence="4">
    <location>
        <begin position="736"/>
        <end position="758"/>
    </location>
</feature>
<dbReference type="PANTHER" id="PTHR10417:SF15">
    <property type="entry name" value="STERILE ALPHA MOTIF DOMAIN-CONTAINING 11"/>
    <property type="match status" value="1"/>
</dbReference>